<evidence type="ECO:0000313" key="2">
    <source>
        <dbReference type="Proteomes" id="UP001055172"/>
    </source>
</evidence>
<comment type="caution">
    <text evidence="1">The sequence shown here is derived from an EMBL/GenBank/DDBJ whole genome shotgun (WGS) entry which is preliminary data.</text>
</comment>
<name>A0AA37GMV0_9PEZI</name>
<dbReference type="AlphaFoldDB" id="A0AA37GMV0"/>
<keyword evidence="2" id="KW-1185">Reference proteome</keyword>
<proteinExistence type="predicted"/>
<gene>
    <name evidence="1" type="ORF">ColLi_06794</name>
</gene>
<reference evidence="1 2" key="1">
    <citation type="submission" date="2021-07" db="EMBL/GenBank/DDBJ databases">
        <title>Genome data of Colletotrichum spaethianum.</title>
        <authorList>
            <person name="Utami Y.D."/>
            <person name="Hiruma K."/>
        </authorList>
    </citation>
    <scope>NUCLEOTIDE SEQUENCE [LARGE SCALE GENOMIC DNA]</scope>
    <source>
        <strain evidence="1 2">MAFF 242679</strain>
    </source>
</reference>
<dbReference type="EMBL" id="BPPX01000013">
    <property type="protein sequence ID" value="GJC83956.1"/>
    <property type="molecule type" value="Genomic_DNA"/>
</dbReference>
<dbReference type="Proteomes" id="UP001055172">
    <property type="component" value="Unassembled WGS sequence"/>
</dbReference>
<evidence type="ECO:0000313" key="1">
    <source>
        <dbReference type="EMBL" id="GJC83956.1"/>
    </source>
</evidence>
<accession>A0AA37GMV0</accession>
<protein>
    <submittedName>
        <fullName evidence="1">Uncharacterized protein</fullName>
    </submittedName>
</protein>
<organism evidence="1 2">
    <name type="scientific">Colletotrichum liriopes</name>
    <dbReference type="NCBI Taxonomy" id="708192"/>
    <lineage>
        <taxon>Eukaryota</taxon>
        <taxon>Fungi</taxon>
        <taxon>Dikarya</taxon>
        <taxon>Ascomycota</taxon>
        <taxon>Pezizomycotina</taxon>
        <taxon>Sordariomycetes</taxon>
        <taxon>Hypocreomycetidae</taxon>
        <taxon>Glomerellales</taxon>
        <taxon>Glomerellaceae</taxon>
        <taxon>Colletotrichum</taxon>
        <taxon>Colletotrichum spaethianum species complex</taxon>
    </lineage>
</organism>
<sequence>MTFQGLQKVSSVTWSATQEGRRACYDGDNQNTDNHLKLHSKASGNSNEFIDDGTSTCSTRKSFLTRDTVHFLLSEQSALHTGFILS</sequence>